<dbReference type="RefSeq" id="XP_027615901.1">
    <property type="nucleotide sequence ID" value="XM_027760100.1"/>
</dbReference>
<dbReference type="Pfam" id="PF00069">
    <property type="entry name" value="Pkinase"/>
    <property type="match status" value="1"/>
</dbReference>
<organism evidence="13 14">
    <name type="scientific">Sparassis crispa</name>
    <dbReference type="NCBI Taxonomy" id="139825"/>
    <lineage>
        <taxon>Eukaryota</taxon>
        <taxon>Fungi</taxon>
        <taxon>Dikarya</taxon>
        <taxon>Basidiomycota</taxon>
        <taxon>Agaricomycotina</taxon>
        <taxon>Agaricomycetes</taxon>
        <taxon>Polyporales</taxon>
        <taxon>Sparassidaceae</taxon>
        <taxon>Sparassis</taxon>
    </lineage>
</organism>
<evidence type="ECO:0000256" key="5">
    <source>
        <dbReference type="ARBA" id="ARBA00022741"/>
    </source>
</evidence>
<evidence type="ECO:0000313" key="14">
    <source>
        <dbReference type="Proteomes" id="UP000287166"/>
    </source>
</evidence>
<dbReference type="Proteomes" id="UP000287166">
    <property type="component" value="Unassembled WGS sequence"/>
</dbReference>
<dbReference type="PROSITE" id="PS51984">
    <property type="entry name" value="CPB1"/>
    <property type="match status" value="1"/>
</dbReference>
<sequence length="957" mass="104882">MSLQVRTCSSSSGSESCSDGLFNYEIHEEIGRGSTSVVYRATCKRGRLRNRLVALKKIILASHNGETEVAHLAPSTALHQALHHPCIVSLLSTFSTPSSHYHVLELCSRGTLSSLLKSRQPSFLSEGELRGVVKSLVDALVYLKKERVLHRDLKASNILLTEDFRIKLSDLGLATQLPSADCTASTFCGSPNYVAPEVISRRPYSFGVDVWSLGCLMVTCMTGIPAFEAPSVHNIFQNICHVSYTLPASTSPEAKDLISSLLRLNPADRIPLQQILLHSFFHPSLPVVPLSLSSFHSEKQPAIHIENIPPPFKPRPGRYPDTLSKVPMSQKEHPLTGPVLNKPRNPMASITNRNSRDLLSNELLQPPGHDLTRRVLSAPQPGRVSTSDFGVPAVFSRIQSVPTTPALTADLESLPSMKTIGTLRDDYSSEPGQDRVPIQHLLLSLPKELNGDNVVKQRPRKYFSNAADSDKRFTPVTSGPPAVSGDKLTGCLPQPGLGSHHSRPFSQPASAVPFGSARPSVFTTSYLAPQTHKIAHGQLVVLPSLSLLVDLREGERRKGRKGDEVLVISSDGKTIDIYSAPHLSTPCCLAEPIATYTLQDLPTRYWKLYDDAGHVVNQLKQRIPKLALHNPENKCTLMANEPLGDIELLFSPLEAHCQKSVQKEEGAQMRIRLRRTKRSLEIARCSPRVSKTGTEEWVRKVLTTASRSFDIAEEDWAVLDPIERMGLGHLAAFLRVCETVEALQVDGSALPHVQLQFSPSMDDTLPRPSAKQSNNGRQRLEEVLNRLEGNASPKSQSSVDVIAPSSTCTEHDERLLSAKSVQPSLSLPQRPPKFSYAMSSYSSETQPPSDALSVQVSAHGSSGNRAKTSLTAGGTGVQTRFLPTIGWCIKREIGNAELYQIMFHDGASLEVDPGGDRVQLSSSLGDDLRLTFRDALRDKRLAERMAAFDSFVGLFPK</sequence>
<dbReference type="Gene3D" id="3.30.1120.120">
    <property type="match status" value="1"/>
</dbReference>
<dbReference type="SMART" id="SM00220">
    <property type="entry name" value="S_TKc"/>
    <property type="match status" value="1"/>
</dbReference>
<reference evidence="13 14" key="1">
    <citation type="journal article" date="2018" name="Sci. Rep.">
        <title>Genome sequence of the cauliflower mushroom Sparassis crispa (Hanabiratake) and its association with beneficial usage.</title>
        <authorList>
            <person name="Kiyama R."/>
            <person name="Furutani Y."/>
            <person name="Kawaguchi K."/>
            <person name="Nakanishi T."/>
        </authorList>
    </citation>
    <scope>NUCLEOTIDE SEQUENCE [LARGE SCALE GENOMIC DNA]</scope>
</reference>
<dbReference type="PROSITE" id="PS51985">
    <property type="entry name" value="CPB2"/>
    <property type="match status" value="1"/>
</dbReference>
<gene>
    <name evidence="13" type="ORF">SCP_0701730</name>
</gene>
<evidence type="ECO:0000256" key="2">
    <source>
        <dbReference type="ARBA" id="ARBA00022490"/>
    </source>
</evidence>
<dbReference type="STRING" id="139825.A0A401GRY4"/>
<dbReference type="InterPro" id="IPR008271">
    <property type="entry name" value="Ser/Thr_kinase_AS"/>
</dbReference>
<evidence type="ECO:0000313" key="13">
    <source>
        <dbReference type="EMBL" id="GBE84988.1"/>
    </source>
</evidence>
<dbReference type="EMBL" id="BFAD01000007">
    <property type="protein sequence ID" value="GBE84988.1"/>
    <property type="molecule type" value="Genomic_DNA"/>
</dbReference>
<dbReference type="AlphaFoldDB" id="A0A401GRY4"/>
<dbReference type="GO" id="GO:0005634">
    <property type="term" value="C:nucleus"/>
    <property type="evidence" value="ECO:0007669"/>
    <property type="project" value="TreeGrafter"/>
</dbReference>
<dbReference type="GO" id="GO:0004674">
    <property type="term" value="F:protein serine/threonine kinase activity"/>
    <property type="evidence" value="ECO:0007669"/>
    <property type="project" value="UniProtKB-KW"/>
</dbReference>
<keyword evidence="5 8" id="KW-0547">Nucleotide-binding</keyword>
<keyword evidence="7 8" id="KW-0067">ATP-binding</keyword>
<feature type="domain" description="Cryptic POLO box 2 (CPB2)" evidence="12">
    <location>
        <begin position="623"/>
        <end position="775"/>
    </location>
</feature>
<name>A0A401GRY4_9APHY</name>
<keyword evidence="3" id="KW-0723">Serine/threonine-protein kinase</keyword>
<evidence type="ECO:0000259" key="12">
    <source>
        <dbReference type="PROSITE" id="PS51985"/>
    </source>
</evidence>
<feature type="binding site" evidence="8">
    <location>
        <position position="56"/>
    </location>
    <ligand>
        <name>ATP</name>
        <dbReference type="ChEBI" id="CHEBI:30616"/>
    </ligand>
</feature>
<evidence type="ECO:0000256" key="1">
    <source>
        <dbReference type="ARBA" id="ARBA00004496"/>
    </source>
</evidence>
<dbReference type="GO" id="GO:0005737">
    <property type="term" value="C:cytoplasm"/>
    <property type="evidence" value="ECO:0007669"/>
    <property type="project" value="UniProtKB-SubCell"/>
</dbReference>
<dbReference type="Pfam" id="PF18190">
    <property type="entry name" value="Plk4_PB1"/>
    <property type="match status" value="1"/>
</dbReference>
<dbReference type="InterPro" id="IPR017441">
    <property type="entry name" value="Protein_kinase_ATP_BS"/>
</dbReference>
<dbReference type="InterPro" id="IPR046437">
    <property type="entry name" value="Ser_Thr-PK_POLO_box_1_sf"/>
</dbReference>
<keyword evidence="2" id="KW-0963">Cytoplasm</keyword>
<feature type="region of interest" description="Disordered" evidence="9">
    <location>
        <begin position="836"/>
        <end position="871"/>
    </location>
</feature>
<dbReference type="InParanoid" id="A0A401GRY4"/>
<dbReference type="PROSITE" id="PS00107">
    <property type="entry name" value="PROTEIN_KINASE_ATP"/>
    <property type="match status" value="1"/>
</dbReference>
<dbReference type="InterPro" id="IPR033699">
    <property type="entry name" value="POLO_box_Plk4_1"/>
</dbReference>
<feature type="region of interest" description="Disordered" evidence="9">
    <location>
        <begin position="757"/>
        <end position="777"/>
    </location>
</feature>
<evidence type="ECO:0000259" key="10">
    <source>
        <dbReference type="PROSITE" id="PS50011"/>
    </source>
</evidence>
<keyword evidence="4" id="KW-0808">Transferase</keyword>
<dbReference type="PANTHER" id="PTHR24345">
    <property type="entry name" value="SERINE/THREONINE-PROTEIN KINASE PLK"/>
    <property type="match status" value="1"/>
</dbReference>
<evidence type="ECO:0000256" key="4">
    <source>
        <dbReference type="ARBA" id="ARBA00022679"/>
    </source>
</evidence>
<evidence type="ECO:0000256" key="3">
    <source>
        <dbReference type="ARBA" id="ARBA00022527"/>
    </source>
</evidence>
<dbReference type="OrthoDB" id="408964at2759"/>
<feature type="domain" description="Protein kinase" evidence="10">
    <location>
        <begin position="24"/>
        <end position="281"/>
    </location>
</feature>
<proteinExistence type="predicted"/>
<dbReference type="Gene3D" id="1.10.510.10">
    <property type="entry name" value="Transferase(Phosphotransferase) domain 1"/>
    <property type="match status" value="1"/>
</dbReference>
<comment type="caution">
    <text evidence="13">The sequence shown here is derived from an EMBL/GenBank/DDBJ whole genome shotgun (WGS) entry which is preliminary data.</text>
</comment>
<dbReference type="GeneID" id="38781905"/>
<comment type="subcellular location">
    <subcellularLocation>
        <location evidence="1">Cytoplasm</location>
    </subcellularLocation>
</comment>
<protein>
    <submittedName>
        <fullName evidence="13">Uncharacterized protein</fullName>
    </submittedName>
</protein>
<feature type="compositionally biased region" description="Polar residues" evidence="9">
    <location>
        <begin position="837"/>
        <end position="871"/>
    </location>
</feature>
<evidence type="ECO:0000256" key="7">
    <source>
        <dbReference type="ARBA" id="ARBA00022840"/>
    </source>
</evidence>
<evidence type="ECO:0000256" key="8">
    <source>
        <dbReference type="PROSITE-ProRule" id="PRU10141"/>
    </source>
</evidence>
<dbReference type="InterPro" id="IPR000719">
    <property type="entry name" value="Prot_kinase_dom"/>
</dbReference>
<dbReference type="PROSITE" id="PS00108">
    <property type="entry name" value="PROTEIN_KINASE_ST"/>
    <property type="match status" value="1"/>
</dbReference>
<dbReference type="PANTHER" id="PTHR24345:SF91">
    <property type="entry name" value="SERINE_THREONINE-PROTEIN KINASE PLK4"/>
    <property type="match status" value="1"/>
</dbReference>
<keyword evidence="6" id="KW-0418">Kinase</keyword>
<dbReference type="PROSITE" id="PS50011">
    <property type="entry name" value="PROTEIN_KINASE_DOM"/>
    <property type="match status" value="1"/>
</dbReference>
<feature type="domain" description="Cryptic POLO box 1 (CPB1)" evidence="11">
    <location>
        <begin position="514"/>
        <end position="622"/>
    </location>
</feature>
<dbReference type="InterPro" id="IPR011009">
    <property type="entry name" value="Kinase-like_dom_sf"/>
</dbReference>
<dbReference type="GO" id="GO:0005524">
    <property type="term" value="F:ATP binding"/>
    <property type="evidence" value="ECO:0007669"/>
    <property type="project" value="UniProtKB-UniRule"/>
</dbReference>
<keyword evidence="14" id="KW-1185">Reference proteome</keyword>
<dbReference type="InterPro" id="IPR033698">
    <property type="entry name" value="POLO_box_Plk4_2"/>
</dbReference>
<accession>A0A401GRY4</accession>
<evidence type="ECO:0000259" key="11">
    <source>
        <dbReference type="PROSITE" id="PS51984"/>
    </source>
</evidence>
<evidence type="ECO:0000256" key="6">
    <source>
        <dbReference type="ARBA" id="ARBA00022777"/>
    </source>
</evidence>
<dbReference type="SUPFAM" id="SSF56112">
    <property type="entry name" value="Protein kinase-like (PK-like)"/>
    <property type="match status" value="1"/>
</dbReference>
<evidence type="ECO:0000256" key="9">
    <source>
        <dbReference type="SAM" id="MobiDB-lite"/>
    </source>
</evidence>